<dbReference type="RefSeq" id="WP_310367857.1">
    <property type="nucleotide sequence ID" value="NZ_JAVDYB010000001.1"/>
</dbReference>
<dbReference type="EMBL" id="JAVDYB010000001">
    <property type="protein sequence ID" value="MDR7276062.1"/>
    <property type="molecule type" value="Genomic_DNA"/>
</dbReference>
<dbReference type="Proteomes" id="UP001183643">
    <property type="component" value="Unassembled WGS sequence"/>
</dbReference>
<evidence type="ECO:0000313" key="2">
    <source>
        <dbReference type="Proteomes" id="UP001183643"/>
    </source>
</evidence>
<name>A0AAE3YP40_9ACTN</name>
<accession>A0AAE3YP40</accession>
<keyword evidence="2" id="KW-1185">Reference proteome</keyword>
<dbReference type="AlphaFoldDB" id="A0AAE3YP40"/>
<protein>
    <submittedName>
        <fullName evidence="1">Uncharacterized protein</fullName>
    </submittedName>
</protein>
<comment type="caution">
    <text evidence="1">The sequence shown here is derived from an EMBL/GenBank/DDBJ whole genome shotgun (WGS) entry which is preliminary data.</text>
</comment>
<gene>
    <name evidence="1" type="ORF">J2S41_002840</name>
</gene>
<organism evidence="1 2">
    <name type="scientific">Catenuloplanes atrovinosus</name>
    <dbReference type="NCBI Taxonomy" id="137266"/>
    <lineage>
        <taxon>Bacteria</taxon>
        <taxon>Bacillati</taxon>
        <taxon>Actinomycetota</taxon>
        <taxon>Actinomycetes</taxon>
        <taxon>Micromonosporales</taxon>
        <taxon>Micromonosporaceae</taxon>
        <taxon>Catenuloplanes</taxon>
    </lineage>
</organism>
<reference evidence="1" key="1">
    <citation type="submission" date="2023-07" db="EMBL/GenBank/DDBJ databases">
        <title>Sequencing the genomes of 1000 actinobacteria strains.</title>
        <authorList>
            <person name="Klenk H.-P."/>
        </authorList>
    </citation>
    <scope>NUCLEOTIDE SEQUENCE</scope>
    <source>
        <strain evidence="1">DSM 44707</strain>
    </source>
</reference>
<proteinExistence type="predicted"/>
<sequence length="75" mass="7849">MTRIANDARTTTLRTLAATDCGTGSCPTVYEGDPGKIVVQGYIVSAADAGITLPAGEMLVEVPRRLLIDALRTIS</sequence>
<evidence type="ECO:0000313" key="1">
    <source>
        <dbReference type="EMBL" id="MDR7276062.1"/>
    </source>
</evidence>